<keyword evidence="2" id="KW-0472">Membrane</keyword>
<accession>A0ABS6D465</accession>
<gene>
    <name evidence="4" type="ORF">HGO97_011210</name>
</gene>
<sequence>MKSSKVFTMFSMLCAVIMLLCPVTAFASEEQNATVVKTEVPSAHTVTLNIAEHASVTVNGKTYTGTQKIEVARLKEQTYEVKVESGWKLGKVSYGLSGQETTVSLTGGAYTAEALYEDGNVLNVAVIKNTSGTTGTGNTSTGDDTTSHTGAKGVKTGDETAVGWFAGLLALSASVLTAVFILRSKHIASKPLW</sequence>
<keyword evidence="3" id="KW-0732">Signal</keyword>
<dbReference type="Proteomes" id="UP000723714">
    <property type="component" value="Unassembled WGS sequence"/>
</dbReference>
<feature type="signal peptide" evidence="3">
    <location>
        <begin position="1"/>
        <end position="27"/>
    </location>
</feature>
<evidence type="ECO:0000256" key="2">
    <source>
        <dbReference type="SAM" id="Phobius"/>
    </source>
</evidence>
<proteinExistence type="predicted"/>
<organism evidence="4 5">
    <name type="scientific">Faecalicatena faecalis</name>
    <dbReference type="NCBI Taxonomy" id="2726362"/>
    <lineage>
        <taxon>Bacteria</taxon>
        <taxon>Bacillati</taxon>
        <taxon>Bacillota</taxon>
        <taxon>Clostridia</taxon>
        <taxon>Lachnospirales</taxon>
        <taxon>Lachnospiraceae</taxon>
        <taxon>Faecalicatena</taxon>
    </lineage>
</organism>
<evidence type="ECO:0000256" key="3">
    <source>
        <dbReference type="SAM" id="SignalP"/>
    </source>
</evidence>
<keyword evidence="2" id="KW-1133">Transmembrane helix</keyword>
<evidence type="ECO:0000256" key="1">
    <source>
        <dbReference type="SAM" id="MobiDB-lite"/>
    </source>
</evidence>
<dbReference type="RefSeq" id="WP_216241654.1">
    <property type="nucleotide sequence ID" value="NZ_JABACJ020000009.1"/>
</dbReference>
<dbReference type="EMBL" id="JABACJ020000009">
    <property type="protein sequence ID" value="MBU3876379.1"/>
    <property type="molecule type" value="Genomic_DNA"/>
</dbReference>
<keyword evidence="5" id="KW-1185">Reference proteome</keyword>
<reference evidence="4 5" key="1">
    <citation type="submission" date="2021-06" db="EMBL/GenBank/DDBJ databases">
        <title>Faecalicatena sp. nov. isolated from porcine feces.</title>
        <authorList>
            <person name="Oh B.S."/>
            <person name="Lee J.H."/>
        </authorList>
    </citation>
    <scope>NUCLEOTIDE SEQUENCE [LARGE SCALE GENOMIC DNA]</scope>
    <source>
        <strain evidence="4 5">AGMB00832</strain>
    </source>
</reference>
<evidence type="ECO:0000313" key="5">
    <source>
        <dbReference type="Proteomes" id="UP000723714"/>
    </source>
</evidence>
<keyword evidence="2" id="KW-0812">Transmembrane</keyword>
<evidence type="ECO:0000313" key="4">
    <source>
        <dbReference type="EMBL" id="MBU3876379.1"/>
    </source>
</evidence>
<name>A0ABS6D465_9FIRM</name>
<protein>
    <submittedName>
        <fullName evidence="4">Uncharacterized protein</fullName>
    </submittedName>
</protein>
<feature type="region of interest" description="Disordered" evidence="1">
    <location>
        <begin position="132"/>
        <end position="151"/>
    </location>
</feature>
<comment type="caution">
    <text evidence="4">The sequence shown here is derived from an EMBL/GenBank/DDBJ whole genome shotgun (WGS) entry which is preliminary data.</text>
</comment>
<feature type="transmembrane region" description="Helical" evidence="2">
    <location>
        <begin position="161"/>
        <end position="182"/>
    </location>
</feature>
<feature type="compositionally biased region" description="Low complexity" evidence="1">
    <location>
        <begin position="132"/>
        <end position="150"/>
    </location>
</feature>
<feature type="chain" id="PRO_5047212708" evidence="3">
    <location>
        <begin position="28"/>
        <end position="193"/>
    </location>
</feature>